<proteinExistence type="predicted"/>
<name>A0A2I0JCA8_PUNGR</name>
<dbReference type="Proteomes" id="UP000233551">
    <property type="component" value="Unassembled WGS sequence"/>
</dbReference>
<evidence type="ECO:0000256" key="1">
    <source>
        <dbReference type="SAM" id="MobiDB-lite"/>
    </source>
</evidence>
<evidence type="ECO:0000313" key="2">
    <source>
        <dbReference type="EMBL" id="PKI53888.1"/>
    </source>
</evidence>
<accession>A0A2I0JCA8</accession>
<comment type="caution">
    <text evidence="2">The sequence shown here is derived from an EMBL/GenBank/DDBJ whole genome shotgun (WGS) entry which is preliminary data.</text>
</comment>
<gene>
    <name evidence="2" type="ORF">CRG98_025682</name>
</gene>
<feature type="compositionally biased region" description="Polar residues" evidence="1">
    <location>
        <begin position="9"/>
        <end position="18"/>
    </location>
</feature>
<keyword evidence="3" id="KW-1185">Reference proteome</keyword>
<reference evidence="2 3" key="1">
    <citation type="submission" date="2017-11" db="EMBL/GenBank/DDBJ databases">
        <title>De-novo sequencing of pomegranate (Punica granatum L.) genome.</title>
        <authorList>
            <person name="Akparov Z."/>
            <person name="Amiraslanov A."/>
            <person name="Hajiyeva S."/>
            <person name="Abbasov M."/>
            <person name="Kaur K."/>
            <person name="Hamwieh A."/>
            <person name="Solovyev V."/>
            <person name="Salamov A."/>
            <person name="Braich B."/>
            <person name="Kosarev P."/>
            <person name="Mahmoud A."/>
            <person name="Hajiyev E."/>
            <person name="Babayeva S."/>
            <person name="Izzatullayeva V."/>
            <person name="Mammadov A."/>
            <person name="Mammadov A."/>
            <person name="Sharifova S."/>
            <person name="Ojaghi J."/>
            <person name="Eynullazada K."/>
            <person name="Bayramov B."/>
            <person name="Abdulazimova A."/>
            <person name="Shahmuradov I."/>
        </authorList>
    </citation>
    <scope>NUCLEOTIDE SEQUENCE [LARGE SCALE GENOMIC DNA]</scope>
    <source>
        <strain evidence="3">cv. AG2017</strain>
        <tissue evidence="2">Leaf</tissue>
    </source>
</reference>
<protein>
    <submittedName>
        <fullName evidence="2">Uncharacterized protein</fullName>
    </submittedName>
</protein>
<dbReference type="EMBL" id="PGOL01001823">
    <property type="protein sequence ID" value="PKI53888.1"/>
    <property type="molecule type" value="Genomic_DNA"/>
</dbReference>
<dbReference type="AlphaFoldDB" id="A0A2I0JCA8"/>
<evidence type="ECO:0000313" key="3">
    <source>
        <dbReference type="Proteomes" id="UP000233551"/>
    </source>
</evidence>
<organism evidence="2 3">
    <name type="scientific">Punica granatum</name>
    <name type="common">Pomegranate</name>
    <dbReference type="NCBI Taxonomy" id="22663"/>
    <lineage>
        <taxon>Eukaryota</taxon>
        <taxon>Viridiplantae</taxon>
        <taxon>Streptophyta</taxon>
        <taxon>Embryophyta</taxon>
        <taxon>Tracheophyta</taxon>
        <taxon>Spermatophyta</taxon>
        <taxon>Magnoliopsida</taxon>
        <taxon>eudicotyledons</taxon>
        <taxon>Gunneridae</taxon>
        <taxon>Pentapetalae</taxon>
        <taxon>rosids</taxon>
        <taxon>malvids</taxon>
        <taxon>Myrtales</taxon>
        <taxon>Lythraceae</taxon>
        <taxon>Punica</taxon>
    </lineage>
</organism>
<feature type="region of interest" description="Disordered" evidence="1">
    <location>
        <begin position="1"/>
        <end position="20"/>
    </location>
</feature>
<sequence>MGRELLSPASHSTSQPTPSFDFCRCWTLGPTADVGFVKARLSRGARQHEISREVPRSGSQPEDAVSDLLGEVKLILPKVDTWRDLGL</sequence>